<evidence type="ECO:0000313" key="4">
    <source>
        <dbReference type="EMBL" id="MBO0352008.1"/>
    </source>
</evidence>
<dbReference type="PROSITE" id="PS00678">
    <property type="entry name" value="WD_REPEATS_1"/>
    <property type="match status" value="2"/>
</dbReference>
<dbReference type="EMBL" id="JAFLQW010000619">
    <property type="protein sequence ID" value="MBO0352008.1"/>
    <property type="molecule type" value="Genomic_DNA"/>
</dbReference>
<comment type="caution">
    <text evidence="4">The sequence shown here is derived from an EMBL/GenBank/DDBJ whole genome shotgun (WGS) entry which is preliminary data.</text>
</comment>
<dbReference type="InterPro" id="IPR036322">
    <property type="entry name" value="WD40_repeat_dom_sf"/>
</dbReference>
<evidence type="ECO:0000256" key="1">
    <source>
        <dbReference type="ARBA" id="ARBA00022574"/>
    </source>
</evidence>
<accession>A0ABS3FXY7</accession>
<feature type="repeat" description="WD" evidence="3">
    <location>
        <begin position="426"/>
        <end position="468"/>
    </location>
</feature>
<feature type="repeat" description="WD" evidence="3">
    <location>
        <begin position="299"/>
        <end position="340"/>
    </location>
</feature>
<dbReference type="InterPro" id="IPR009003">
    <property type="entry name" value="Peptidase_S1_PA"/>
</dbReference>
<dbReference type="PANTHER" id="PTHR19879">
    <property type="entry name" value="TRANSCRIPTION INITIATION FACTOR TFIID"/>
    <property type="match status" value="1"/>
</dbReference>
<sequence>MKWSTAGLSAAILGVGAVILVAKAPICLPQTQGIEEQAIAAMGRDVSVVINGQNPGSGVIIARNGNTYTVLTAKHAIATPDEYAILTTDAQTHPVDYRTVKKLPGVDLAVVEFTSPNRYRVAHFGNSDDAMEGATIYVSGWPHPGRVITERIYQVAKGTISGRPLTALEDGYGLIYTNITRSGMSGGPVFDNQGRLIGIHGRAEGEPIYNPDTGDTVDVKSGFNVGIPINTFVSMAGEAGINLPRLGDNFAAASLTLPAHSALVLAVAVAPDNQAIASGSRDGIIKLSNGNTGQEIRTLTGNTDAVNALTFSPDGQTLVSGSEDGTVKIWNRQSGELVRSIKGDRSFVRAVAFSPDGTLLASGSAEDMNIKLWNPQTGDLIRTLTGHRDYVNGLAFSPDGKVLVSGSTDKTIKLWNPQTGETIQTLTGNANRITSVATAPYGNLFAAASAEDGLVKVWNLRTGELLHTLTGHRGTVYSIAIDPYGHILASGGIDGTIQIWNIYTGNRVRNLEVRNSGSGNQSPVFSLAFSSDGQTLVSGDDNGTVQLWQIPQR</sequence>
<dbReference type="CDD" id="cd00200">
    <property type="entry name" value="WD40"/>
    <property type="match status" value="1"/>
</dbReference>
<reference evidence="4 5" key="1">
    <citation type="submission" date="2021-03" db="EMBL/GenBank/DDBJ databases">
        <title>Metabolic Capacity of the Antarctic Cyanobacterium Phormidium pseudopriestleyi that Sustains Oxygenic Photosynthesis in the Presence of Hydrogen Sulfide.</title>
        <authorList>
            <person name="Lumian J.E."/>
            <person name="Jungblut A.D."/>
            <person name="Dillon M.L."/>
            <person name="Hawes I."/>
            <person name="Doran P.T."/>
            <person name="Mackey T.J."/>
            <person name="Dick G.J."/>
            <person name="Grettenberger C.L."/>
            <person name="Sumner D.Y."/>
        </authorList>
    </citation>
    <scope>NUCLEOTIDE SEQUENCE [LARGE SCALE GENOMIC DNA]</scope>
    <source>
        <strain evidence="4 5">FRX01</strain>
    </source>
</reference>
<evidence type="ECO:0000256" key="3">
    <source>
        <dbReference type="PROSITE-ProRule" id="PRU00221"/>
    </source>
</evidence>
<dbReference type="SUPFAM" id="SSF50494">
    <property type="entry name" value="Trypsin-like serine proteases"/>
    <property type="match status" value="1"/>
</dbReference>
<dbReference type="SMART" id="SM00320">
    <property type="entry name" value="WD40"/>
    <property type="match status" value="7"/>
</dbReference>
<dbReference type="Pfam" id="PF13365">
    <property type="entry name" value="Trypsin_2"/>
    <property type="match status" value="1"/>
</dbReference>
<feature type="repeat" description="WD" evidence="3">
    <location>
        <begin position="384"/>
        <end position="425"/>
    </location>
</feature>
<evidence type="ECO:0000256" key="2">
    <source>
        <dbReference type="ARBA" id="ARBA00022737"/>
    </source>
</evidence>
<dbReference type="InterPro" id="IPR015943">
    <property type="entry name" value="WD40/YVTN_repeat-like_dom_sf"/>
</dbReference>
<feature type="repeat" description="WD" evidence="3">
    <location>
        <begin position="341"/>
        <end position="383"/>
    </location>
</feature>
<protein>
    <submittedName>
        <fullName evidence="4">Trypsin-like peptidase domain-containing protein</fullName>
    </submittedName>
</protein>
<feature type="repeat" description="WD" evidence="3">
    <location>
        <begin position="469"/>
        <end position="510"/>
    </location>
</feature>
<dbReference type="PROSITE" id="PS50294">
    <property type="entry name" value="WD_REPEATS_REGION"/>
    <property type="match status" value="4"/>
</dbReference>
<dbReference type="RefSeq" id="WP_207090431.1">
    <property type="nucleotide sequence ID" value="NZ_JAFLQW010000619.1"/>
</dbReference>
<proteinExistence type="predicted"/>
<dbReference type="Gene3D" id="2.130.10.10">
    <property type="entry name" value="YVTN repeat-like/Quinoprotein amine dehydrogenase"/>
    <property type="match status" value="3"/>
</dbReference>
<feature type="repeat" description="WD" evidence="3">
    <location>
        <begin position="517"/>
        <end position="553"/>
    </location>
</feature>
<evidence type="ECO:0000313" key="5">
    <source>
        <dbReference type="Proteomes" id="UP000664844"/>
    </source>
</evidence>
<dbReference type="InterPro" id="IPR019775">
    <property type="entry name" value="WD40_repeat_CS"/>
</dbReference>
<name>A0ABS3FXY7_9CYAN</name>
<dbReference type="InterPro" id="IPR043504">
    <property type="entry name" value="Peptidase_S1_PA_chymotrypsin"/>
</dbReference>
<dbReference type="PRINTS" id="PR00320">
    <property type="entry name" value="GPROTEINBRPT"/>
</dbReference>
<keyword evidence="1 3" id="KW-0853">WD repeat</keyword>
<dbReference type="PROSITE" id="PS50082">
    <property type="entry name" value="WD_REPEATS_2"/>
    <property type="match status" value="7"/>
</dbReference>
<dbReference type="Pfam" id="PF00400">
    <property type="entry name" value="WD40"/>
    <property type="match status" value="7"/>
</dbReference>
<dbReference type="InterPro" id="IPR020472">
    <property type="entry name" value="WD40_PAC1"/>
</dbReference>
<keyword evidence="5" id="KW-1185">Reference proteome</keyword>
<feature type="repeat" description="WD" evidence="3">
    <location>
        <begin position="257"/>
        <end position="298"/>
    </location>
</feature>
<dbReference type="Gene3D" id="2.40.10.10">
    <property type="entry name" value="Trypsin-like serine proteases"/>
    <property type="match status" value="2"/>
</dbReference>
<keyword evidence="2" id="KW-0677">Repeat</keyword>
<gene>
    <name evidence="4" type="ORF">J0895_23585</name>
</gene>
<dbReference type="Proteomes" id="UP000664844">
    <property type="component" value="Unassembled WGS sequence"/>
</dbReference>
<dbReference type="InterPro" id="IPR001680">
    <property type="entry name" value="WD40_rpt"/>
</dbReference>
<dbReference type="SUPFAM" id="SSF50978">
    <property type="entry name" value="WD40 repeat-like"/>
    <property type="match status" value="1"/>
</dbReference>
<dbReference type="PANTHER" id="PTHR19879:SF9">
    <property type="entry name" value="TRANSCRIPTION INITIATION FACTOR TFIID SUBUNIT 5"/>
    <property type="match status" value="1"/>
</dbReference>
<organism evidence="4 5">
    <name type="scientific">Phormidium pseudopriestleyi FRX01</name>
    <dbReference type="NCBI Taxonomy" id="1759528"/>
    <lineage>
        <taxon>Bacteria</taxon>
        <taxon>Bacillati</taxon>
        <taxon>Cyanobacteriota</taxon>
        <taxon>Cyanophyceae</taxon>
        <taxon>Oscillatoriophycideae</taxon>
        <taxon>Oscillatoriales</taxon>
        <taxon>Oscillatoriaceae</taxon>
        <taxon>Phormidium</taxon>
    </lineage>
</organism>